<proteinExistence type="predicted"/>
<feature type="region of interest" description="Disordered" evidence="1">
    <location>
        <begin position="1"/>
        <end position="20"/>
    </location>
</feature>
<keyword evidence="3" id="KW-1185">Reference proteome</keyword>
<accession>A0A061FPD9</accession>
<dbReference type="Proteomes" id="UP000026915">
    <property type="component" value="Chromosome 10"/>
</dbReference>
<sequence length="81" mass="9691">MQLKSSLQETQEDTQHNLWQENHTSQAFRWYLRQYKRASHPPEKGKQILSKHKMIDMIDIPSERHHEDTTKESKYLAGEGK</sequence>
<dbReference type="InParanoid" id="A0A061FPD9"/>
<reference evidence="2 3" key="1">
    <citation type="journal article" date="2013" name="Genome Biol.">
        <title>The genome sequence of the most widely cultivated cacao type and its use to identify candidate genes regulating pod color.</title>
        <authorList>
            <person name="Motamayor J.C."/>
            <person name="Mockaitis K."/>
            <person name="Schmutz J."/>
            <person name="Haiminen N."/>
            <person name="Iii D.L."/>
            <person name="Cornejo O."/>
            <person name="Findley S.D."/>
            <person name="Zheng P."/>
            <person name="Utro F."/>
            <person name="Royaert S."/>
            <person name="Saski C."/>
            <person name="Jenkins J."/>
            <person name="Podicheti R."/>
            <person name="Zhao M."/>
            <person name="Scheffler B.E."/>
            <person name="Stack J.C."/>
            <person name="Feltus F.A."/>
            <person name="Mustiga G.M."/>
            <person name="Amores F."/>
            <person name="Phillips W."/>
            <person name="Marelli J.P."/>
            <person name="May G.D."/>
            <person name="Shapiro H."/>
            <person name="Ma J."/>
            <person name="Bustamante C.D."/>
            <person name="Schnell R.J."/>
            <person name="Main D."/>
            <person name="Gilbert D."/>
            <person name="Parida L."/>
            <person name="Kuhn D.N."/>
        </authorList>
    </citation>
    <scope>NUCLEOTIDE SEQUENCE [LARGE SCALE GENOMIC DNA]</scope>
    <source>
        <strain evidence="3">cv. Matina 1-6</strain>
    </source>
</reference>
<dbReference type="EMBL" id="CM001888">
    <property type="protein sequence ID" value="EOY18743.1"/>
    <property type="molecule type" value="Genomic_DNA"/>
</dbReference>
<evidence type="ECO:0000313" key="3">
    <source>
        <dbReference type="Proteomes" id="UP000026915"/>
    </source>
</evidence>
<name>A0A061FPD9_THECC</name>
<evidence type="ECO:0000256" key="1">
    <source>
        <dbReference type="SAM" id="MobiDB-lite"/>
    </source>
</evidence>
<feature type="region of interest" description="Disordered" evidence="1">
    <location>
        <begin position="60"/>
        <end position="81"/>
    </location>
</feature>
<dbReference type="AlphaFoldDB" id="A0A061FPD9"/>
<protein>
    <submittedName>
        <fullName evidence="2">Uncharacterized protein</fullName>
    </submittedName>
</protein>
<gene>
    <name evidence="2" type="ORF">TCM_043248</name>
</gene>
<dbReference type="Gramene" id="EOY18743">
    <property type="protein sequence ID" value="EOY18743"/>
    <property type="gene ID" value="TCM_043248"/>
</dbReference>
<organism evidence="2 3">
    <name type="scientific">Theobroma cacao</name>
    <name type="common">Cacao</name>
    <name type="synonym">Cocoa</name>
    <dbReference type="NCBI Taxonomy" id="3641"/>
    <lineage>
        <taxon>Eukaryota</taxon>
        <taxon>Viridiplantae</taxon>
        <taxon>Streptophyta</taxon>
        <taxon>Embryophyta</taxon>
        <taxon>Tracheophyta</taxon>
        <taxon>Spermatophyta</taxon>
        <taxon>Magnoliopsida</taxon>
        <taxon>eudicotyledons</taxon>
        <taxon>Gunneridae</taxon>
        <taxon>Pentapetalae</taxon>
        <taxon>rosids</taxon>
        <taxon>malvids</taxon>
        <taxon>Malvales</taxon>
        <taxon>Malvaceae</taxon>
        <taxon>Byttnerioideae</taxon>
        <taxon>Theobroma</taxon>
    </lineage>
</organism>
<dbReference type="HOGENOM" id="CLU_2578660_0_0_1"/>
<evidence type="ECO:0000313" key="2">
    <source>
        <dbReference type="EMBL" id="EOY18743.1"/>
    </source>
</evidence>